<feature type="chain" id="PRO_5047468676" description="Lipoprotein" evidence="1">
    <location>
        <begin position="22"/>
        <end position="142"/>
    </location>
</feature>
<comment type="caution">
    <text evidence="2">The sequence shown here is derived from an EMBL/GenBank/DDBJ whole genome shotgun (WGS) entry which is preliminary data.</text>
</comment>
<reference evidence="2 3" key="1">
    <citation type="journal article" date="2015" name="Stand. Genomic Sci.">
        <title>Genomic Encyclopedia of Bacterial and Archaeal Type Strains, Phase III: the genomes of soil and plant-associated and newly described type strains.</title>
        <authorList>
            <person name="Whitman W.B."/>
            <person name="Woyke T."/>
            <person name="Klenk H.P."/>
            <person name="Zhou Y."/>
            <person name="Lilburn T.G."/>
            <person name="Beck B.J."/>
            <person name="De Vos P."/>
            <person name="Vandamme P."/>
            <person name="Eisen J.A."/>
            <person name="Garrity G."/>
            <person name="Hugenholtz P."/>
            <person name="Kyrpides N.C."/>
        </authorList>
    </citation>
    <scope>NUCLEOTIDE SEQUENCE [LARGE SCALE GENOMIC DNA]</scope>
    <source>
        <strain evidence="2 3">CGMCC 1.6847</strain>
    </source>
</reference>
<dbReference type="Proteomes" id="UP000317519">
    <property type="component" value="Unassembled WGS sequence"/>
</dbReference>
<sequence>MKTSFVNILFLVFVCSFISCGTNQDFQSHFPQQIRKTFVQKNTFFIEFDQPLLANLELISVHYNKQHAALQSASQLSFTGILKATEAPTDLILDVDPAKEYGNKAPAIHQPKFKLEPNQAVLEYKLNHKTYFYKIQNVVIQQ</sequence>
<organism evidence="2 3">
    <name type="scientific">Flavobacterium tiangeerense</name>
    <dbReference type="NCBI Taxonomy" id="459471"/>
    <lineage>
        <taxon>Bacteria</taxon>
        <taxon>Pseudomonadati</taxon>
        <taxon>Bacteroidota</taxon>
        <taxon>Flavobacteriia</taxon>
        <taxon>Flavobacteriales</taxon>
        <taxon>Flavobacteriaceae</taxon>
        <taxon>Flavobacterium</taxon>
    </lineage>
</organism>
<gene>
    <name evidence="2" type="ORF">IQ05_00806</name>
</gene>
<evidence type="ECO:0000256" key="1">
    <source>
        <dbReference type="SAM" id="SignalP"/>
    </source>
</evidence>
<protein>
    <recommendedName>
        <fullName evidence="4">Lipoprotein</fullName>
    </recommendedName>
</protein>
<evidence type="ECO:0000313" key="3">
    <source>
        <dbReference type="Proteomes" id="UP000317519"/>
    </source>
</evidence>
<evidence type="ECO:0008006" key="4">
    <source>
        <dbReference type="Google" id="ProtNLM"/>
    </source>
</evidence>
<name>A0ABY3FLB9_9FLAO</name>
<dbReference type="RefSeq" id="WP_144890005.1">
    <property type="nucleotide sequence ID" value="NZ_VLKO01000003.1"/>
</dbReference>
<keyword evidence="3" id="KW-1185">Reference proteome</keyword>
<evidence type="ECO:0000313" key="2">
    <source>
        <dbReference type="EMBL" id="TWI01234.1"/>
    </source>
</evidence>
<feature type="signal peptide" evidence="1">
    <location>
        <begin position="1"/>
        <end position="21"/>
    </location>
</feature>
<accession>A0ABY3FLB9</accession>
<proteinExistence type="predicted"/>
<keyword evidence="1" id="KW-0732">Signal</keyword>
<dbReference type="EMBL" id="VLKO01000003">
    <property type="protein sequence ID" value="TWI01234.1"/>
    <property type="molecule type" value="Genomic_DNA"/>
</dbReference>
<dbReference type="PROSITE" id="PS51257">
    <property type="entry name" value="PROKAR_LIPOPROTEIN"/>
    <property type="match status" value="1"/>
</dbReference>